<evidence type="ECO:0000256" key="6">
    <source>
        <dbReference type="ARBA" id="ARBA00022729"/>
    </source>
</evidence>
<keyword evidence="9" id="KW-0325">Glycoprotein</keyword>
<dbReference type="EMBL" id="PKPP01000267">
    <property type="protein sequence ID" value="PWA95069.1"/>
    <property type="molecule type" value="Genomic_DNA"/>
</dbReference>
<comment type="similarity">
    <text evidence="2">Belongs to the plant LTP family.</text>
</comment>
<keyword evidence="3" id="KW-0813">Transport</keyword>
<dbReference type="PANTHER" id="PTHR33044">
    <property type="entry name" value="BIFUNCTIONAL INHIBITOR/LIPID-TRANSFER PROTEIN/SEED STORAGE 2S ALBUMIN SUPERFAMILY PROTEIN-RELATED"/>
    <property type="match status" value="1"/>
</dbReference>
<sequence>MAQSGCRSAIVSLSPCINYVSGNLTSPSYSCCSQLANIVNSQPRCICALVSGDPTTTGFHMNETVALGLPDACDIQTPLLSQKWNTDRAINI</sequence>
<dbReference type="Proteomes" id="UP000245207">
    <property type="component" value="Unassembled WGS sequence"/>
</dbReference>
<evidence type="ECO:0000313" key="12">
    <source>
        <dbReference type="EMBL" id="PWA95069.1"/>
    </source>
</evidence>
<dbReference type="InterPro" id="IPR016140">
    <property type="entry name" value="Bifunc_inhib/LTP/seed_store"/>
</dbReference>
<organism evidence="12 13">
    <name type="scientific">Artemisia annua</name>
    <name type="common">Sweet wormwood</name>
    <dbReference type="NCBI Taxonomy" id="35608"/>
    <lineage>
        <taxon>Eukaryota</taxon>
        <taxon>Viridiplantae</taxon>
        <taxon>Streptophyta</taxon>
        <taxon>Embryophyta</taxon>
        <taxon>Tracheophyta</taxon>
        <taxon>Spermatophyta</taxon>
        <taxon>Magnoliopsida</taxon>
        <taxon>eudicotyledons</taxon>
        <taxon>Gunneridae</taxon>
        <taxon>Pentapetalae</taxon>
        <taxon>asterids</taxon>
        <taxon>campanulids</taxon>
        <taxon>Asterales</taxon>
        <taxon>Asteraceae</taxon>
        <taxon>Asteroideae</taxon>
        <taxon>Anthemideae</taxon>
        <taxon>Artemisiinae</taxon>
        <taxon>Artemisia</taxon>
    </lineage>
</organism>
<dbReference type="InterPro" id="IPR000528">
    <property type="entry name" value="Plant_nsLTP"/>
</dbReference>
<dbReference type="GO" id="GO:0008289">
    <property type="term" value="F:lipid binding"/>
    <property type="evidence" value="ECO:0007669"/>
    <property type="project" value="UniProtKB-KW"/>
</dbReference>
<evidence type="ECO:0000256" key="10">
    <source>
        <dbReference type="ARBA" id="ARBA00023288"/>
    </source>
</evidence>
<name>A0A2U1QAP1_ARTAN</name>
<keyword evidence="5" id="KW-0336">GPI-anchor</keyword>
<dbReference type="InterPro" id="IPR043325">
    <property type="entry name" value="LTSS"/>
</dbReference>
<dbReference type="InterPro" id="IPR036312">
    <property type="entry name" value="Bifun_inhib/LTP/seed_sf"/>
</dbReference>
<evidence type="ECO:0000256" key="2">
    <source>
        <dbReference type="ARBA" id="ARBA00009748"/>
    </source>
</evidence>
<dbReference type="SMART" id="SM00499">
    <property type="entry name" value="AAI"/>
    <property type="match status" value="1"/>
</dbReference>
<dbReference type="GO" id="GO:0098552">
    <property type="term" value="C:side of membrane"/>
    <property type="evidence" value="ECO:0007669"/>
    <property type="project" value="UniProtKB-KW"/>
</dbReference>
<feature type="domain" description="Bifunctional inhibitor/plant lipid transfer protein/seed storage helical" evidence="11">
    <location>
        <begin position="6"/>
        <end position="88"/>
    </location>
</feature>
<dbReference type="Pfam" id="PF14368">
    <property type="entry name" value="LTP_2"/>
    <property type="match status" value="1"/>
</dbReference>
<keyword evidence="5" id="KW-0472">Membrane</keyword>
<evidence type="ECO:0000256" key="3">
    <source>
        <dbReference type="ARBA" id="ARBA00022448"/>
    </source>
</evidence>
<evidence type="ECO:0000256" key="9">
    <source>
        <dbReference type="ARBA" id="ARBA00023180"/>
    </source>
</evidence>
<keyword evidence="6" id="KW-0732">Signal</keyword>
<dbReference type="STRING" id="35608.A0A2U1QAP1"/>
<comment type="caution">
    <text evidence="12">The sequence shown here is derived from an EMBL/GenBank/DDBJ whole genome shotgun (WGS) entry which is preliminary data.</text>
</comment>
<dbReference type="CDD" id="cd00010">
    <property type="entry name" value="AAI_LTSS"/>
    <property type="match status" value="1"/>
</dbReference>
<evidence type="ECO:0000256" key="7">
    <source>
        <dbReference type="ARBA" id="ARBA00023121"/>
    </source>
</evidence>
<keyword evidence="8" id="KW-1015">Disulfide bond</keyword>
<keyword evidence="4" id="KW-1003">Cell membrane</keyword>
<proteinExistence type="inferred from homology"/>
<dbReference type="OrthoDB" id="911994at2759"/>
<keyword evidence="13" id="KW-1185">Reference proteome</keyword>
<dbReference type="GO" id="GO:0005886">
    <property type="term" value="C:plasma membrane"/>
    <property type="evidence" value="ECO:0007669"/>
    <property type="project" value="UniProtKB-SubCell"/>
</dbReference>
<dbReference type="Gene3D" id="1.10.110.10">
    <property type="entry name" value="Plant lipid-transfer and hydrophobic proteins"/>
    <property type="match status" value="1"/>
</dbReference>
<accession>A0A2U1QAP1</accession>
<dbReference type="AlphaFoldDB" id="A0A2U1QAP1"/>
<evidence type="ECO:0000256" key="1">
    <source>
        <dbReference type="ARBA" id="ARBA00004609"/>
    </source>
</evidence>
<evidence type="ECO:0000256" key="4">
    <source>
        <dbReference type="ARBA" id="ARBA00022475"/>
    </source>
</evidence>
<keyword evidence="10" id="KW-0449">Lipoprotein</keyword>
<dbReference type="PRINTS" id="PR00382">
    <property type="entry name" value="LIPIDTRNSFER"/>
</dbReference>
<dbReference type="SUPFAM" id="SSF47699">
    <property type="entry name" value="Bifunctional inhibitor/lipid-transfer protein/seed storage 2S albumin"/>
    <property type="match status" value="1"/>
</dbReference>
<dbReference type="GO" id="GO:0006869">
    <property type="term" value="P:lipid transport"/>
    <property type="evidence" value="ECO:0007669"/>
    <property type="project" value="InterPro"/>
</dbReference>
<keyword evidence="7" id="KW-0446">Lipid-binding</keyword>
<reference evidence="12 13" key="1">
    <citation type="journal article" date="2018" name="Mol. Plant">
        <title>The genome of Artemisia annua provides insight into the evolution of Asteraceae family and artemisinin biosynthesis.</title>
        <authorList>
            <person name="Shen Q."/>
            <person name="Zhang L."/>
            <person name="Liao Z."/>
            <person name="Wang S."/>
            <person name="Yan T."/>
            <person name="Shi P."/>
            <person name="Liu M."/>
            <person name="Fu X."/>
            <person name="Pan Q."/>
            <person name="Wang Y."/>
            <person name="Lv Z."/>
            <person name="Lu X."/>
            <person name="Zhang F."/>
            <person name="Jiang W."/>
            <person name="Ma Y."/>
            <person name="Chen M."/>
            <person name="Hao X."/>
            <person name="Li L."/>
            <person name="Tang Y."/>
            <person name="Lv G."/>
            <person name="Zhou Y."/>
            <person name="Sun X."/>
            <person name="Brodelius P.E."/>
            <person name="Rose J.K.C."/>
            <person name="Tang K."/>
        </authorList>
    </citation>
    <scope>NUCLEOTIDE SEQUENCE [LARGE SCALE GENOMIC DNA]</scope>
    <source>
        <strain evidence="13">cv. Huhao1</strain>
        <tissue evidence="12">Leaf</tissue>
    </source>
</reference>
<evidence type="ECO:0000259" key="11">
    <source>
        <dbReference type="SMART" id="SM00499"/>
    </source>
</evidence>
<evidence type="ECO:0000313" key="13">
    <source>
        <dbReference type="Proteomes" id="UP000245207"/>
    </source>
</evidence>
<evidence type="ECO:0000256" key="5">
    <source>
        <dbReference type="ARBA" id="ARBA00022622"/>
    </source>
</evidence>
<gene>
    <name evidence="12" type="ORF">CTI12_AA010800</name>
</gene>
<protein>
    <submittedName>
        <fullName evidence="12">Plant lipid transfer protein/Par allergen</fullName>
    </submittedName>
</protein>
<comment type="subcellular location">
    <subcellularLocation>
        <location evidence="1">Cell membrane</location>
        <topology evidence="1">Lipid-anchor</topology>
        <topology evidence="1">GPI-anchor</topology>
    </subcellularLocation>
</comment>
<evidence type="ECO:0000256" key="8">
    <source>
        <dbReference type="ARBA" id="ARBA00023157"/>
    </source>
</evidence>